<gene>
    <name evidence="5" type="ORF">EUX98_g5436</name>
</gene>
<dbReference type="GO" id="GO:0034271">
    <property type="term" value="C:phosphatidylinositol 3-kinase complex, class III, type I"/>
    <property type="evidence" value="ECO:0007669"/>
    <property type="project" value="TreeGrafter"/>
</dbReference>
<dbReference type="GO" id="GO:0006995">
    <property type="term" value="P:cellular response to nitrogen starvation"/>
    <property type="evidence" value="ECO:0007669"/>
    <property type="project" value="TreeGrafter"/>
</dbReference>
<comment type="similarity">
    <text evidence="1">Belongs to the beclin family.</text>
</comment>
<feature type="domain" description="Atg6 BARA" evidence="3">
    <location>
        <begin position="159"/>
        <end position="333"/>
    </location>
</feature>
<dbReference type="Proteomes" id="UP000308730">
    <property type="component" value="Unassembled WGS sequence"/>
</dbReference>
<dbReference type="GO" id="GO:0045324">
    <property type="term" value="P:late endosome to vacuole transport"/>
    <property type="evidence" value="ECO:0007669"/>
    <property type="project" value="TreeGrafter"/>
</dbReference>
<dbReference type="InterPro" id="IPR038274">
    <property type="entry name" value="Atg6/Beclin_C_sf"/>
</dbReference>
<dbReference type="GO" id="GO:0043548">
    <property type="term" value="F:phosphatidylinositol 3-kinase binding"/>
    <property type="evidence" value="ECO:0007669"/>
    <property type="project" value="TreeGrafter"/>
</dbReference>
<proteinExistence type="inferred from homology"/>
<accession>A0A4S4MZ98</accession>
<dbReference type="Pfam" id="PF17675">
    <property type="entry name" value="APG6_N"/>
    <property type="match status" value="1"/>
</dbReference>
<keyword evidence="6" id="KW-1185">Reference proteome</keyword>
<feature type="domain" description="Atg6/beclin coiled-coil" evidence="4">
    <location>
        <begin position="25"/>
        <end position="155"/>
    </location>
</feature>
<dbReference type="FunFam" id="1.10.418.40:FF:000006">
    <property type="entry name" value="Chromosome 12, whole genome shotgun sequence"/>
    <property type="match status" value="1"/>
</dbReference>
<protein>
    <submittedName>
        <fullName evidence="5">Uncharacterized protein</fullName>
    </submittedName>
</protein>
<evidence type="ECO:0000313" key="5">
    <source>
        <dbReference type="EMBL" id="THH28740.1"/>
    </source>
</evidence>
<organism evidence="5 6">
    <name type="scientific">Antrodiella citrinella</name>
    <dbReference type="NCBI Taxonomy" id="2447956"/>
    <lineage>
        <taxon>Eukaryota</taxon>
        <taxon>Fungi</taxon>
        <taxon>Dikarya</taxon>
        <taxon>Basidiomycota</taxon>
        <taxon>Agaricomycotina</taxon>
        <taxon>Agaricomycetes</taxon>
        <taxon>Polyporales</taxon>
        <taxon>Steccherinaceae</taxon>
        <taxon>Antrodiella</taxon>
    </lineage>
</organism>
<dbReference type="InterPro" id="IPR040455">
    <property type="entry name" value="Atg6_BARA"/>
</dbReference>
<dbReference type="Gene3D" id="1.10.418.40">
    <property type="entry name" value="Autophagy protein 6/Beclin 1"/>
    <property type="match status" value="1"/>
</dbReference>
<keyword evidence="2" id="KW-0175">Coiled coil</keyword>
<dbReference type="OrthoDB" id="20368at2759"/>
<reference evidence="5 6" key="1">
    <citation type="submission" date="2019-02" db="EMBL/GenBank/DDBJ databases">
        <title>Genome sequencing of the rare red list fungi Antrodiella citrinella (Flaviporus citrinellus).</title>
        <authorList>
            <person name="Buettner E."/>
            <person name="Kellner H."/>
        </authorList>
    </citation>
    <scope>NUCLEOTIDE SEQUENCE [LARGE SCALE GENOMIC DNA]</scope>
    <source>
        <strain evidence="5 6">DSM 108506</strain>
    </source>
</reference>
<dbReference type="PANTHER" id="PTHR12768:SF4">
    <property type="entry name" value="BECLIN-1"/>
    <property type="match status" value="1"/>
</dbReference>
<dbReference type="GO" id="GO:0034272">
    <property type="term" value="C:phosphatidylinositol 3-kinase complex, class III, type II"/>
    <property type="evidence" value="ECO:0007669"/>
    <property type="project" value="TreeGrafter"/>
</dbReference>
<sequence>MQAPPAGSTTRLFNLLSSRTELDHPLCAECTHILLSNLTRQLEETKKERDGYIAFEKEVRKEADREKDGPSKDEVEQKIEKLKEEEHFAIDQLKAAESERAQLEQELRSLELEEKALEEEEAEFWRVHNAHLLKSAEQASQLAALRAAYAADLATLEKLERTNVYNDAFCIGHDGVFGTINGLRLGRVPGVPVEWAEINAAWGQTLLLLYTIARKLDYTFENYRLVPMGSFSRIERTTGDKATYELYGSGDLHLGRLLHNRRFDFAMVAFLDCLKQLIDYVRSQDPHVDFPHQIVKDKIGEASVKVQFSQEEAWTRALRHVLLALKILLKWATNGSNG</sequence>
<comment type="caution">
    <text evidence="5">The sequence shown here is derived from an EMBL/GenBank/DDBJ whole genome shotgun (WGS) entry which is preliminary data.</text>
</comment>
<dbReference type="InterPro" id="IPR007243">
    <property type="entry name" value="Atg6/Beclin"/>
</dbReference>
<dbReference type="AlphaFoldDB" id="A0A4S4MZ98"/>
<dbReference type="PANTHER" id="PTHR12768">
    <property type="entry name" value="BECLIN 1"/>
    <property type="match status" value="1"/>
</dbReference>
<dbReference type="EMBL" id="SGPM01000160">
    <property type="protein sequence ID" value="THH28740.1"/>
    <property type="molecule type" value="Genomic_DNA"/>
</dbReference>
<evidence type="ECO:0000313" key="6">
    <source>
        <dbReference type="Proteomes" id="UP000308730"/>
    </source>
</evidence>
<evidence type="ECO:0000256" key="2">
    <source>
        <dbReference type="SAM" id="Coils"/>
    </source>
</evidence>
<feature type="coiled-coil region" evidence="2">
    <location>
        <begin position="72"/>
        <end position="162"/>
    </location>
</feature>
<name>A0A4S4MZ98_9APHY</name>
<dbReference type="GO" id="GO:0030674">
    <property type="term" value="F:protein-macromolecule adaptor activity"/>
    <property type="evidence" value="ECO:0007669"/>
    <property type="project" value="TreeGrafter"/>
</dbReference>
<dbReference type="GO" id="GO:0000407">
    <property type="term" value="C:phagophore assembly site"/>
    <property type="evidence" value="ECO:0007669"/>
    <property type="project" value="TreeGrafter"/>
</dbReference>
<dbReference type="Pfam" id="PF04111">
    <property type="entry name" value="APG6"/>
    <property type="match status" value="1"/>
</dbReference>
<dbReference type="InterPro" id="IPR041691">
    <property type="entry name" value="Atg6/beclin_CC"/>
</dbReference>
<evidence type="ECO:0000259" key="3">
    <source>
        <dbReference type="Pfam" id="PF04111"/>
    </source>
</evidence>
<dbReference type="GO" id="GO:0000045">
    <property type="term" value="P:autophagosome assembly"/>
    <property type="evidence" value="ECO:0007669"/>
    <property type="project" value="TreeGrafter"/>
</dbReference>
<evidence type="ECO:0000259" key="4">
    <source>
        <dbReference type="Pfam" id="PF17675"/>
    </source>
</evidence>
<evidence type="ECO:0000256" key="1">
    <source>
        <dbReference type="ARBA" id="ARBA00005965"/>
    </source>
</evidence>
<dbReference type="GO" id="GO:0000423">
    <property type="term" value="P:mitophagy"/>
    <property type="evidence" value="ECO:0007669"/>
    <property type="project" value="TreeGrafter"/>
</dbReference>